<dbReference type="Pfam" id="PF01471">
    <property type="entry name" value="PG_binding_1"/>
    <property type="match status" value="1"/>
</dbReference>
<feature type="transmembrane region" description="Helical" evidence="7">
    <location>
        <begin position="18"/>
        <end position="39"/>
    </location>
</feature>
<evidence type="ECO:0000256" key="3">
    <source>
        <dbReference type="ARBA" id="ARBA00022960"/>
    </source>
</evidence>
<keyword evidence="7" id="KW-0472">Membrane</keyword>
<keyword evidence="4 6" id="KW-0573">Peptidoglycan synthesis</keyword>
<dbReference type="InterPro" id="IPR036365">
    <property type="entry name" value="PGBD-like_sf"/>
</dbReference>
<dbReference type="PROSITE" id="PS52029">
    <property type="entry name" value="LD_TPASE"/>
    <property type="match status" value="1"/>
</dbReference>
<accession>A0A2T2XL32</accession>
<evidence type="ECO:0000256" key="6">
    <source>
        <dbReference type="PROSITE-ProRule" id="PRU01373"/>
    </source>
</evidence>
<evidence type="ECO:0000313" key="10">
    <source>
        <dbReference type="Proteomes" id="UP000242972"/>
    </source>
</evidence>
<dbReference type="GO" id="GO:0005576">
    <property type="term" value="C:extracellular region"/>
    <property type="evidence" value="ECO:0007669"/>
    <property type="project" value="TreeGrafter"/>
</dbReference>
<gene>
    <name evidence="9" type="ORF">C7B46_01975</name>
</gene>
<dbReference type="Gene3D" id="1.10.101.10">
    <property type="entry name" value="PGBD-like superfamily/PGBD"/>
    <property type="match status" value="1"/>
</dbReference>
<name>A0A2T2XL32_9FIRM</name>
<keyword evidence="7" id="KW-1133">Transmembrane helix</keyword>
<dbReference type="Gene3D" id="2.40.440.10">
    <property type="entry name" value="L,D-transpeptidase catalytic domain-like"/>
    <property type="match status" value="1"/>
</dbReference>
<evidence type="ECO:0000256" key="7">
    <source>
        <dbReference type="SAM" id="Phobius"/>
    </source>
</evidence>
<dbReference type="PANTHER" id="PTHR30582:SF2">
    <property type="entry name" value="L,D-TRANSPEPTIDASE YCIB-RELATED"/>
    <property type="match status" value="1"/>
</dbReference>
<dbReference type="SUPFAM" id="SSF47090">
    <property type="entry name" value="PGBD-like"/>
    <property type="match status" value="1"/>
</dbReference>
<organism evidence="9 10">
    <name type="scientific">Sulfobacillus benefaciens</name>
    <dbReference type="NCBI Taxonomy" id="453960"/>
    <lineage>
        <taxon>Bacteria</taxon>
        <taxon>Bacillati</taxon>
        <taxon>Bacillota</taxon>
        <taxon>Clostridia</taxon>
        <taxon>Eubacteriales</taxon>
        <taxon>Clostridiales Family XVII. Incertae Sedis</taxon>
        <taxon>Sulfobacillus</taxon>
    </lineage>
</organism>
<dbReference type="InterPro" id="IPR005490">
    <property type="entry name" value="LD_TPept_cat_dom"/>
</dbReference>
<dbReference type="InterPro" id="IPR036366">
    <property type="entry name" value="PGBDSf"/>
</dbReference>
<evidence type="ECO:0000313" key="9">
    <source>
        <dbReference type="EMBL" id="PSR35200.1"/>
    </source>
</evidence>
<feature type="active site" description="Proton donor/acceptor" evidence="6">
    <location>
        <position position="502"/>
    </location>
</feature>
<dbReference type="Proteomes" id="UP000242972">
    <property type="component" value="Unassembled WGS sequence"/>
</dbReference>
<dbReference type="InterPro" id="IPR002477">
    <property type="entry name" value="Peptidoglycan-bd-like"/>
</dbReference>
<keyword evidence="3 6" id="KW-0133">Cell shape</keyword>
<proteinExistence type="predicted"/>
<evidence type="ECO:0000256" key="5">
    <source>
        <dbReference type="ARBA" id="ARBA00023316"/>
    </source>
</evidence>
<reference evidence="9 10" key="1">
    <citation type="journal article" date="2014" name="BMC Genomics">
        <title>Comparison of environmental and isolate Sulfobacillus genomes reveals diverse carbon, sulfur, nitrogen, and hydrogen metabolisms.</title>
        <authorList>
            <person name="Justice N.B."/>
            <person name="Norman A."/>
            <person name="Brown C.T."/>
            <person name="Singh A."/>
            <person name="Thomas B.C."/>
            <person name="Banfield J.F."/>
        </authorList>
    </citation>
    <scope>NUCLEOTIDE SEQUENCE [LARGE SCALE GENOMIC DNA]</scope>
    <source>
        <strain evidence="9">AMDSBA4</strain>
    </source>
</reference>
<dbReference type="Pfam" id="PF03734">
    <property type="entry name" value="YkuD"/>
    <property type="match status" value="1"/>
</dbReference>
<dbReference type="PANTHER" id="PTHR30582">
    <property type="entry name" value="L,D-TRANSPEPTIDASE"/>
    <property type="match status" value="1"/>
</dbReference>
<dbReference type="InterPro" id="IPR038063">
    <property type="entry name" value="Transpep_catalytic_dom"/>
</dbReference>
<protein>
    <submittedName>
        <fullName evidence="9">Murein L,D-transpeptidase</fullName>
    </submittedName>
</protein>
<feature type="domain" description="L,D-TPase catalytic" evidence="8">
    <location>
        <begin position="424"/>
        <end position="541"/>
    </location>
</feature>
<evidence type="ECO:0000256" key="2">
    <source>
        <dbReference type="ARBA" id="ARBA00022679"/>
    </source>
</evidence>
<evidence type="ECO:0000259" key="8">
    <source>
        <dbReference type="PROSITE" id="PS52029"/>
    </source>
</evidence>
<dbReference type="EMBL" id="PXYW01000003">
    <property type="protein sequence ID" value="PSR35200.1"/>
    <property type="molecule type" value="Genomic_DNA"/>
</dbReference>
<dbReference type="SUPFAM" id="SSF141523">
    <property type="entry name" value="L,D-transpeptidase catalytic domain-like"/>
    <property type="match status" value="1"/>
</dbReference>
<dbReference type="UniPathway" id="UPA00219"/>
<dbReference type="GO" id="GO:0008360">
    <property type="term" value="P:regulation of cell shape"/>
    <property type="evidence" value="ECO:0007669"/>
    <property type="project" value="UniProtKB-UniRule"/>
</dbReference>
<dbReference type="AlphaFoldDB" id="A0A2T2XL32"/>
<dbReference type="CDD" id="cd16913">
    <property type="entry name" value="YkuD_like"/>
    <property type="match status" value="1"/>
</dbReference>
<comment type="caution">
    <text evidence="9">The sequence shown here is derived from an EMBL/GenBank/DDBJ whole genome shotgun (WGS) entry which is preliminary data.</text>
</comment>
<feature type="active site" description="Nucleophile" evidence="6">
    <location>
        <position position="517"/>
    </location>
</feature>
<keyword evidence="7" id="KW-0812">Transmembrane</keyword>
<keyword evidence="2" id="KW-0808">Transferase</keyword>
<comment type="pathway">
    <text evidence="1 6">Cell wall biogenesis; peptidoglycan biosynthesis.</text>
</comment>
<evidence type="ECO:0000256" key="4">
    <source>
        <dbReference type="ARBA" id="ARBA00022984"/>
    </source>
</evidence>
<keyword evidence="5 6" id="KW-0961">Cell wall biogenesis/degradation</keyword>
<dbReference type="InterPro" id="IPR050979">
    <property type="entry name" value="LD-transpeptidase"/>
</dbReference>
<dbReference type="GO" id="GO:0071972">
    <property type="term" value="F:peptidoglycan L,D-transpeptidase activity"/>
    <property type="evidence" value="ECO:0007669"/>
    <property type="project" value="TreeGrafter"/>
</dbReference>
<sequence>MTNVPTQSTSRHIHRSPLWLWIVLVAIFLVGCGITAAYVERPSATVGPNPDALATIDLNGMATQVTNATYEFGTRTIPLQWKKDGLWPTIALRPRVVGVVRATITGPSWLDWLPFNHQALVAVVRTPTNPALLSPLVTIPIGHSVSFALRSPAALMRIVGPVSSQIVKPSVPVSKFRIPAIPTPPDKTGQLVVETAARPWETLSRPQVLHWKTANWLTSTIHVGTGEPTTQVVVTFSAPVQHASPAQWTFSPPVPGTWTRTSPSSFTFQASGSGWGPGALVSLKIPGGTSGVRAIDGSYLATTIRQQFTVANGSVLRLDQLLAELGYLPLNWTPTGSHLTTLAEQDSAIYSPPPGTFTWRYNDTPASLMALWQPGVYNVMLKGAVMHFERVNGLAVDGIAGPKVWTTLVADRLADKSNPNGYSYIHVSETLPETLQLWYNGKIVLTSLCNTGIPQSPTYLGTSPVYLRYQSQTMSGINPFGVPYNDPGVPWVNYFAGGDAVHGFPRAAYGFPQSLGCVELPIANAAIAWNYIHYGTLVSVFPPS</sequence>
<dbReference type="GO" id="GO:0018104">
    <property type="term" value="P:peptidoglycan-protein cross-linking"/>
    <property type="evidence" value="ECO:0007669"/>
    <property type="project" value="TreeGrafter"/>
</dbReference>
<dbReference type="GO" id="GO:0071555">
    <property type="term" value="P:cell wall organization"/>
    <property type="evidence" value="ECO:0007669"/>
    <property type="project" value="UniProtKB-UniRule"/>
</dbReference>
<evidence type="ECO:0000256" key="1">
    <source>
        <dbReference type="ARBA" id="ARBA00004752"/>
    </source>
</evidence>
<dbReference type="Gene3D" id="2.60.40.3710">
    <property type="match status" value="1"/>
</dbReference>
<dbReference type="GO" id="GO:0016740">
    <property type="term" value="F:transferase activity"/>
    <property type="evidence" value="ECO:0007669"/>
    <property type="project" value="UniProtKB-KW"/>
</dbReference>